<reference evidence="13 14" key="1">
    <citation type="submission" date="2020-10" db="EMBL/GenBank/DDBJ databases">
        <title>Connecting structure to function with the recovery of over 1000 high-quality activated sludge metagenome-assembled genomes encoding full-length rRNA genes using long-read sequencing.</title>
        <authorList>
            <person name="Singleton C.M."/>
            <person name="Petriglieri F."/>
            <person name="Kristensen J.M."/>
            <person name="Kirkegaard R.H."/>
            <person name="Michaelsen T.Y."/>
            <person name="Andersen M.H."/>
            <person name="Karst S.M."/>
            <person name="Dueholm M.S."/>
            <person name="Nielsen P.H."/>
            <person name="Albertsen M."/>
        </authorList>
    </citation>
    <scope>NUCLEOTIDE SEQUENCE [LARGE SCALE GENOMIC DNA]</scope>
    <source>
        <strain evidence="13">Fred_18-Q3-R57-64_BAT3C.720</strain>
    </source>
</reference>
<dbReference type="Proteomes" id="UP000706151">
    <property type="component" value="Unassembled WGS sequence"/>
</dbReference>
<accession>A0A935W7M6</accession>
<keyword evidence="7 12" id="KW-0997">Cell inner membrane</keyword>
<keyword evidence="9 12" id="KW-0201">Cytochrome c-type biogenesis</keyword>
<evidence type="ECO:0000256" key="4">
    <source>
        <dbReference type="ARBA" id="ARBA00016461"/>
    </source>
</evidence>
<evidence type="ECO:0000256" key="7">
    <source>
        <dbReference type="ARBA" id="ARBA00022519"/>
    </source>
</evidence>
<evidence type="ECO:0000256" key="8">
    <source>
        <dbReference type="ARBA" id="ARBA00022692"/>
    </source>
</evidence>
<evidence type="ECO:0000313" key="13">
    <source>
        <dbReference type="EMBL" id="MBK7954040.1"/>
    </source>
</evidence>
<dbReference type="NCBIfam" id="TIGR03141">
    <property type="entry name" value="cytochro_ccmD"/>
    <property type="match status" value="1"/>
</dbReference>
<evidence type="ECO:0000256" key="10">
    <source>
        <dbReference type="ARBA" id="ARBA00022989"/>
    </source>
</evidence>
<evidence type="ECO:0000313" key="14">
    <source>
        <dbReference type="Proteomes" id="UP000706151"/>
    </source>
</evidence>
<evidence type="ECO:0000256" key="11">
    <source>
        <dbReference type="ARBA" id="ARBA00023136"/>
    </source>
</evidence>
<evidence type="ECO:0000256" key="9">
    <source>
        <dbReference type="ARBA" id="ARBA00022748"/>
    </source>
</evidence>
<feature type="transmembrane region" description="Helical" evidence="12">
    <location>
        <begin position="17"/>
        <end position="37"/>
    </location>
</feature>
<dbReference type="EMBL" id="JADJOT010000008">
    <property type="protein sequence ID" value="MBK7954040.1"/>
    <property type="molecule type" value="Genomic_DNA"/>
</dbReference>
<evidence type="ECO:0000256" key="5">
    <source>
        <dbReference type="ARBA" id="ARBA00022448"/>
    </source>
</evidence>
<dbReference type="GO" id="GO:1903607">
    <property type="term" value="P:cytochrome c biosynthetic process"/>
    <property type="evidence" value="ECO:0007669"/>
    <property type="project" value="TreeGrafter"/>
</dbReference>
<keyword evidence="5 12" id="KW-0813">Transport</keyword>
<organism evidence="13 14">
    <name type="scientific">Candidatus Accumulibacter affinis</name>
    <dbReference type="NCBI Taxonomy" id="2954384"/>
    <lineage>
        <taxon>Bacteria</taxon>
        <taxon>Pseudomonadati</taxon>
        <taxon>Pseudomonadota</taxon>
        <taxon>Betaproteobacteria</taxon>
        <taxon>Candidatus Accumulibacter</taxon>
    </lineage>
</organism>
<evidence type="ECO:0000256" key="2">
    <source>
        <dbReference type="ARBA" id="ARBA00004377"/>
    </source>
</evidence>
<name>A0A935W7M6_9PROT</name>
<dbReference type="GO" id="GO:0005886">
    <property type="term" value="C:plasma membrane"/>
    <property type="evidence" value="ECO:0007669"/>
    <property type="project" value="UniProtKB-SubCell"/>
</dbReference>
<dbReference type="PANTHER" id="PTHR37531:SF1">
    <property type="entry name" value="HEME EXPORTER PROTEIN D"/>
    <property type="match status" value="1"/>
</dbReference>
<dbReference type="InterPro" id="IPR007078">
    <property type="entry name" value="Haem_export_protD_CcmD"/>
</dbReference>
<gene>
    <name evidence="13" type="primary">ccmD</name>
    <name evidence="13" type="ORF">IPK02_08835</name>
</gene>
<evidence type="ECO:0000256" key="12">
    <source>
        <dbReference type="RuleBase" id="RU363101"/>
    </source>
</evidence>
<dbReference type="PANTHER" id="PTHR37531">
    <property type="entry name" value="HEME EXPORTER PROTEIN D"/>
    <property type="match status" value="1"/>
</dbReference>
<comment type="similarity">
    <text evidence="3 12">Belongs to the CcmD/CycX/HelD family.</text>
</comment>
<dbReference type="GO" id="GO:0015886">
    <property type="term" value="P:heme transport"/>
    <property type="evidence" value="ECO:0007669"/>
    <property type="project" value="InterPro"/>
</dbReference>
<comment type="subcellular location">
    <subcellularLocation>
        <location evidence="2 12">Cell inner membrane</location>
        <topology evidence="2 12">Single-pass membrane protein</topology>
    </subcellularLocation>
</comment>
<dbReference type="GO" id="GO:0017004">
    <property type="term" value="P:cytochrome complex assembly"/>
    <property type="evidence" value="ECO:0007669"/>
    <property type="project" value="UniProtKB-KW"/>
</dbReference>
<comment type="function">
    <text evidence="1 12">Required for the export of heme to the periplasm for the biogenesis of c-type cytochromes.</text>
</comment>
<keyword evidence="8 12" id="KW-0812">Transmembrane</keyword>
<protein>
    <recommendedName>
        <fullName evidence="4 12">Heme exporter protein D</fullName>
    </recommendedName>
</protein>
<dbReference type="AlphaFoldDB" id="A0A935W7M6"/>
<proteinExistence type="inferred from homology"/>
<evidence type="ECO:0000256" key="6">
    <source>
        <dbReference type="ARBA" id="ARBA00022475"/>
    </source>
</evidence>
<evidence type="ECO:0000256" key="3">
    <source>
        <dbReference type="ARBA" id="ARBA00008741"/>
    </source>
</evidence>
<sequence length="72" mass="8347">MHWNSLADFLAMGNHGLYVWGSVLMMALLMLAEPILLRHGRKKLVARLRRQYRAERSEARRNSQANPGRSKD</sequence>
<dbReference type="Pfam" id="PF04995">
    <property type="entry name" value="CcmD"/>
    <property type="match status" value="1"/>
</dbReference>
<evidence type="ECO:0000256" key="1">
    <source>
        <dbReference type="ARBA" id="ARBA00002442"/>
    </source>
</evidence>
<keyword evidence="10 12" id="KW-1133">Transmembrane helix</keyword>
<comment type="caution">
    <text evidence="13">The sequence shown here is derived from an EMBL/GenBank/DDBJ whole genome shotgun (WGS) entry which is preliminary data.</text>
</comment>
<dbReference type="InterPro" id="IPR052075">
    <property type="entry name" value="Heme_exporter_D"/>
</dbReference>
<keyword evidence="6 12" id="KW-1003">Cell membrane</keyword>
<keyword evidence="11 12" id="KW-0472">Membrane</keyword>